<comment type="similarity">
    <text evidence="1">Belongs to the krueppel C2H2-type zinc-finger protein family.</text>
</comment>
<keyword evidence="6" id="KW-0805">Transcription regulation</keyword>
<dbReference type="PROSITE" id="PS50157">
    <property type="entry name" value="ZINC_FINGER_C2H2_2"/>
    <property type="match status" value="2"/>
</dbReference>
<evidence type="ECO:0000256" key="7">
    <source>
        <dbReference type="ARBA" id="ARBA00023163"/>
    </source>
</evidence>
<dbReference type="InterPro" id="IPR013087">
    <property type="entry name" value="Znf_C2H2_type"/>
</dbReference>
<dbReference type="GO" id="GO:0000981">
    <property type="term" value="F:DNA-binding transcription factor activity, RNA polymerase II-specific"/>
    <property type="evidence" value="ECO:0007669"/>
    <property type="project" value="TreeGrafter"/>
</dbReference>
<dbReference type="Pfam" id="PF00096">
    <property type="entry name" value="zf-C2H2"/>
    <property type="match status" value="2"/>
</dbReference>
<keyword evidence="7" id="KW-0804">Transcription</keyword>
<evidence type="ECO:0000256" key="8">
    <source>
        <dbReference type="ARBA" id="ARBA00023242"/>
    </source>
</evidence>
<keyword evidence="2" id="KW-0479">Metal-binding</keyword>
<reference evidence="12 13" key="1">
    <citation type="submission" date="2024-01" db="EMBL/GenBank/DDBJ databases">
        <title>A draft genome for a cacao thread blight-causing isolate of Paramarasmius palmivorus.</title>
        <authorList>
            <person name="Baruah I.K."/>
            <person name="Bukari Y."/>
            <person name="Amoako-Attah I."/>
            <person name="Meinhardt L.W."/>
            <person name="Bailey B.A."/>
            <person name="Cohen S.P."/>
        </authorList>
    </citation>
    <scope>NUCLEOTIDE SEQUENCE [LARGE SCALE GENOMIC DNA]</scope>
    <source>
        <strain evidence="12 13">GH-12</strain>
    </source>
</reference>
<proteinExistence type="inferred from homology"/>
<feature type="region of interest" description="Disordered" evidence="10">
    <location>
        <begin position="1"/>
        <end position="31"/>
    </location>
</feature>
<evidence type="ECO:0000256" key="6">
    <source>
        <dbReference type="ARBA" id="ARBA00023015"/>
    </source>
</evidence>
<feature type="region of interest" description="Disordered" evidence="10">
    <location>
        <begin position="162"/>
        <end position="186"/>
    </location>
</feature>
<feature type="domain" description="C2H2-type" evidence="11">
    <location>
        <begin position="135"/>
        <end position="165"/>
    </location>
</feature>
<evidence type="ECO:0000313" key="12">
    <source>
        <dbReference type="EMBL" id="KAK7045551.1"/>
    </source>
</evidence>
<evidence type="ECO:0000256" key="9">
    <source>
        <dbReference type="PROSITE-ProRule" id="PRU00042"/>
    </source>
</evidence>
<dbReference type="InterPro" id="IPR036236">
    <property type="entry name" value="Znf_C2H2_sf"/>
</dbReference>
<evidence type="ECO:0000259" key="11">
    <source>
        <dbReference type="PROSITE" id="PS50157"/>
    </source>
</evidence>
<dbReference type="SUPFAM" id="SSF57667">
    <property type="entry name" value="beta-beta-alpha zinc fingers"/>
    <property type="match status" value="1"/>
</dbReference>
<evidence type="ECO:0000256" key="5">
    <source>
        <dbReference type="ARBA" id="ARBA00022833"/>
    </source>
</evidence>
<gene>
    <name evidence="12" type="ORF">VNI00_007383</name>
</gene>
<evidence type="ECO:0000256" key="2">
    <source>
        <dbReference type="ARBA" id="ARBA00022723"/>
    </source>
</evidence>
<name>A0AAW0CZY2_9AGAR</name>
<dbReference type="FunFam" id="3.30.160.60:FF:000761">
    <property type="entry name" value="Zinc finger protein 449"/>
    <property type="match status" value="1"/>
</dbReference>
<evidence type="ECO:0000256" key="1">
    <source>
        <dbReference type="ARBA" id="ARBA00006991"/>
    </source>
</evidence>
<sequence>MQTDSALSALRRSRTDPSISRVPGDPYYQSYGTTALGRNRYESSSTASYSGASTPHDYHMYGSLPHSRSQHPYTGYQLRHQSSSPVLYQPYPPYDQHGPDSTANAKHRCHFCGKRFSRPSGLKIHMTTHTGEKPYVCPEEGCGRSFSVRSNMRRHVRIVHQNSPVAGNLTSDSSEDGDPSMREASV</sequence>
<dbReference type="EMBL" id="JAYKXP010000024">
    <property type="protein sequence ID" value="KAK7045551.1"/>
    <property type="molecule type" value="Genomic_DNA"/>
</dbReference>
<comment type="caution">
    <text evidence="12">The sequence shown here is derived from an EMBL/GenBank/DDBJ whole genome shotgun (WGS) entry which is preliminary data.</text>
</comment>
<dbReference type="Gene3D" id="3.30.160.60">
    <property type="entry name" value="Classic Zinc Finger"/>
    <property type="match status" value="2"/>
</dbReference>
<feature type="domain" description="C2H2-type" evidence="11">
    <location>
        <begin position="107"/>
        <end position="134"/>
    </location>
</feature>
<keyword evidence="13" id="KW-1185">Reference proteome</keyword>
<feature type="compositionally biased region" description="Polar residues" evidence="10">
    <location>
        <begin position="162"/>
        <end position="172"/>
    </location>
</feature>
<dbReference type="SMART" id="SM00355">
    <property type="entry name" value="ZnF_C2H2"/>
    <property type="match status" value="2"/>
</dbReference>
<dbReference type="GO" id="GO:0000978">
    <property type="term" value="F:RNA polymerase II cis-regulatory region sequence-specific DNA binding"/>
    <property type="evidence" value="ECO:0007669"/>
    <property type="project" value="TreeGrafter"/>
</dbReference>
<dbReference type="GO" id="GO:0008270">
    <property type="term" value="F:zinc ion binding"/>
    <property type="evidence" value="ECO:0007669"/>
    <property type="project" value="UniProtKB-KW"/>
</dbReference>
<protein>
    <recommendedName>
        <fullName evidence="11">C2H2-type domain-containing protein</fullName>
    </recommendedName>
</protein>
<keyword evidence="8" id="KW-0539">Nucleus</keyword>
<organism evidence="12 13">
    <name type="scientific">Paramarasmius palmivorus</name>
    <dbReference type="NCBI Taxonomy" id="297713"/>
    <lineage>
        <taxon>Eukaryota</taxon>
        <taxon>Fungi</taxon>
        <taxon>Dikarya</taxon>
        <taxon>Basidiomycota</taxon>
        <taxon>Agaricomycotina</taxon>
        <taxon>Agaricomycetes</taxon>
        <taxon>Agaricomycetidae</taxon>
        <taxon>Agaricales</taxon>
        <taxon>Marasmiineae</taxon>
        <taxon>Marasmiaceae</taxon>
        <taxon>Paramarasmius</taxon>
    </lineage>
</organism>
<accession>A0AAW0CZY2</accession>
<dbReference type="FunFam" id="3.30.160.60:FF:000690">
    <property type="entry name" value="Zinc finger protein 354C"/>
    <property type="match status" value="1"/>
</dbReference>
<dbReference type="PROSITE" id="PS00028">
    <property type="entry name" value="ZINC_FINGER_C2H2_1"/>
    <property type="match status" value="2"/>
</dbReference>
<dbReference type="AlphaFoldDB" id="A0AAW0CZY2"/>
<evidence type="ECO:0000256" key="4">
    <source>
        <dbReference type="ARBA" id="ARBA00022771"/>
    </source>
</evidence>
<dbReference type="Proteomes" id="UP001383192">
    <property type="component" value="Unassembled WGS sequence"/>
</dbReference>
<dbReference type="PANTHER" id="PTHR23235">
    <property type="entry name" value="KRUEPPEL-LIKE TRANSCRIPTION FACTOR"/>
    <property type="match status" value="1"/>
</dbReference>
<evidence type="ECO:0000256" key="10">
    <source>
        <dbReference type="SAM" id="MobiDB-lite"/>
    </source>
</evidence>
<evidence type="ECO:0000256" key="3">
    <source>
        <dbReference type="ARBA" id="ARBA00022737"/>
    </source>
</evidence>
<keyword evidence="4 9" id="KW-0863">Zinc-finger</keyword>
<keyword evidence="5" id="KW-0862">Zinc</keyword>
<dbReference type="PANTHER" id="PTHR23235:SF120">
    <property type="entry name" value="KRUPPEL-LIKE FACTOR 15"/>
    <property type="match status" value="1"/>
</dbReference>
<keyword evidence="3" id="KW-0677">Repeat</keyword>
<evidence type="ECO:0000313" key="13">
    <source>
        <dbReference type="Proteomes" id="UP001383192"/>
    </source>
</evidence>